<evidence type="ECO:0000313" key="4">
    <source>
        <dbReference type="Proteomes" id="UP000436822"/>
    </source>
</evidence>
<accession>A0A6N6JBG7</accession>
<proteinExistence type="predicted"/>
<organism evidence="3 4">
    <name type="scientific">Litoreibacter roseus</name>
    <dbReference type="NCBI Taxonomy" id="2601869"/>
    <lineage>
        <taxon>Bacteria</taxon>
        <taxon>Pseudomonadati</taxon>
        <taxon>Pseudomonadota</taxon>
        <taxon>Alphaproteobacteria</taxon>
        <taxon>Rhodobacterales</taxon>
        <taxon>Roseobacteraceae</taxon>
        <taxon>Litoreibacter</taxon>
    </lineage>
</organism>
<feature type="region of interest" description="Disordered" evidence="1">
    <location>
        <begin position="73"/>
        <end position="94"/>
    </location>
</feature>
<feature type="transmembrane region" description="Helical" evidence="2">
    <location>
        <begin position="12"/>
        <end position="31"/>
    </location>
</feature>
<comment type="caution">
    <text evidence="3">The sequence shown here is derived from an EMBL/GenBank/DDBJ whole genome shotgun (WGS) entry which is preliminary data.</text>
</comment>
<dbReference type="AlphaFoldDB" id="A0A6N6JBG7"/>
<name>A0A6N6JBG7_9RHOB</name>
<feature type="transmembrane region" description="Helical" evidence="2">
    <location>
        <begin position="43"/>
        <end position="71"/>
    </location>
</feature>
<dbReference type="EMBL" id="BLJE01000001">
    <property type="protein sequence ID" value="GFE63515.1"/>
    <property type="molecule type" value="Genomic_DNA"/>
</dbReference>
<dbReference type="OrthoDB" id="8115457at2"/>
<protein>
    <submittedName>
        <fullName evidence="3">Uncharacterized protein</fullName>
    </submittedName>
</protein>
<keyword evidence="2" id="KW-0472">Membrane</keyword>
<evidence type="ECO:0000313" key="3">
    <source>
        <dbReference type="EMBL" id="GFE63515.1"/>
    </source>
</evidence>
<evidence type="ECO:0000256" key="2">
    <source>
        <dbReference type="SAM" id="Phobius"/>
    </source>
</evidence>
<dbReference type="Proteomes" id="UP000436822">
    <property type="component" value="Unassembled WGS sequence"/>
</dbReference>
<keyword evidence="4" id="KW-1185">Reference proteome</keyword>
<sequence length="94" mass="10160">MPDHIKFMLRHAGFGACAALGFVGLLLYFNVGNLWYLVSHSAGGFLALAVMTVFFIITFGSVQIGIAIMGLADPEQKDPPRGKLQPVRVPAKSR</sequence>
<keyword evidence="2" id="KW-0812">Transmembrane</keyword>
<dbReference type="RefSeq" id="WP_159804444.1">
    <property type="nucleotide sequence ID" value="NZ_BLJE01000001.1"/>
</dbReference>
<gene>
    <name evidence="3" type="ORF">KIN_05890</name>
</gene>
<keyword evidence="2" id="KW-1133">Transmembrane helix</keyword>
<reference evidence="3 4" key="1">
    <citation type="submission" date="2019-12" db="EMBL/GenBank/DDBJ databases">
        <title>Litoreibacter badius sp. nov., a novel bacteriochlorophyll a-containing bacterium in the genus Litoreibacter.</title>
        <authorList>
            <person name="Kanamuro M."/>
            <person name="Takabe Y."/>
            <person name="Mori K."/>
            <person name="Takaichi S."/>
            <person name="Hanada S."/>
        </authorList>
    </citation>
    <scope>NUCLEOTIDE SEQUENCE [LARGE SCALE GENOMIC DNA]</scope>
    <source>
        <strain evidence="3 4">K6</strain>
    </source>
</reference>
<evidence type="ECO:0000256" key="1">
    <source>
        <dbReference type="SAM" id="MobiDB-lite"/>
    </source>
</evidence>